<proteinExistence type="predicted"/>
<evidence type="ECO:0000313" key="2">
    <source>
        <dbReference type="WBParaSite" id="maker-unitig_38530-snap-gene-0.2-mRNA-1"/>
    </source>
</evidence>
<dbReference type="WBParaSite" id="maker-unitig_38530-snap-gene-0.2-mRNA-1">
    <property type="protein sequence ID" value="maker-unitig_38530-snap-gene-0.2-mRNA-1"/>
    <property type="gene ID" value="maker-unitig_38530-snap-gene-0.2"/>
</dbReference>
<sequence>EKLELVFTGIFTAECWLEDHCSGLRDGSERWCQLNHAGTWLRAAAHIALPRTVLSILIYAIIGLEMFSGKLHGACYKQNHVTRIWTIHDDAQPCDSRPAEELKGWNCIGVDYQETERENWTCFDANPSDKHWRPKARHH</sequence>
<protein>
    <submittedName>
        <fullName evidence="2">GPS domain-containing protein</fullName>
    </submittedName>
</protein>
<dbReference type="AlphaFoldDB" id="A0A1I8FKE0"/>
<organism evidence="1 2">
    <name type="scientific">Macrostomum lignano</name>
    <dbReference type="NCBI Taxonomy" id="282301"/>
    <lineage>
        <taxon>Eukaryota</taxon>
        <taxon>Metazoa</taxon>
        <taxon>Spiralia</taxon>
        <taxon>Lophotrochozoa</taxon>
        <taxon>Platyhelminthes</taxon>
        <taxon>Rhabditophora</taxon>
        <taxon>Macrostomorpha</taxon>
        <taxon>Macrostomida</taxon>
        <taxon>Macrostomidae</taxon>
        <taxon>Macrostomum</taxon>
    </lineage>
</organism>
<dbReference type="Proteomes" id="UP000095280">
    <property type="component" value="Unplaced"/>
</dbReference>
<keyword evidence="1" id="KW-1185">Reference proteome</keyword>
<name>A0A1I8FKE0_9PLAT</name>
<reference evidence="2" key="1">
    <citation type="submission" date="2016-11" db="UniProtKB">
        <authorList>
            <consortium name="WormBaseParasite"/>
        </authorList>
    </citation>
    <scope>IDENTIFICATION</scope>
</reference>
<evidence type="ECO:0000313" key="1">
    <source>
        <dbReference type="Proteomes" id="UP000095280"/>
    </source>
</evidence>
<accession>A0A1I8FKE0</accession>